<evidence type="ECO:0000313" key="8">
    <source>
        <dbReference type="EMBL" id="KAF7150172.1"/>
    </source>
</evidence>
<dbReference type="OrthoDB" id="1927134at2759"/>
<comment type="caution">
    <text evidence="8">The sequence shown here is derived from an EMBL/GenBank/DDBJ whole genome shotgun (WGS) entry which is preliminary data.</text>
</comment>
<proteinExistence type="predicted"/>
<keyword evidence="2" id="KW-0805">Transcription regulation</keyword>
<comment type="subcellular location">
    <subcellularLocation>
        <location evidence="1">Nucleus</location>
    </subcellularLocation>
</comment>
<keyword evidence="5" id="KW-0539">Nucleus</keyword>
<evidence type="ECO:0000259" key="7">
    <source>
        <dbReference type="PROSITE" id="PS51369"/>
    </source>
</evidence>
<accession>A0A834HA19</accession>
<dbReference type="EMBL" id="WJXA01000002">
    <property type="protein sequence ID" value="KAF7150172.1"/>
    <property type="molecule type" value="Genomic_DNA"/>
</dbReference>
<keyword evidence="9" id="KW-1185">Reference proteome</keyword>
<dbReference type="Proteomes" id="UP000626092">
    <property type="component" value="Unassembled WGS sequence"/>
</dbReference>
<evidence type="ECO:0000256" key="1">
    <source>
        <dbReference type="ARBA" id="ARBA00004123"/>
    </source>
</evidence>
<dbReference type="InterPro" id="IPR017887">
    <property type="entry name" value="TF_TCP_subgr"/>
</dbReference>
<evidence type="ECO:0000256" key="6">
    <source>
        <dbReference type="SAM" id="MobiDB-lite"/>
    </source>
</evidence>
<evidence type="ECO:0000313" key="9">
    <source>
        <dbReference type="Proteomes" id="UP000626092"/>
    </source>
</evidence>
<dbReference type="Pfam" id="PF03634">
    <property type="entry name" value="TCP"/>
    <property type="match status" value="1"/>
</dbReference>
<feature type="region of interest" description="Disordered" evidence="6">
    <location>
        <begin position="236"/>
        <end position="288"/>
    </location>
</feature>
<gene>
    <name evidence="8" type="ORF">RHSIM_Rhsim02G0139200</name>
</gene>
<keyword evidence="3" id="KW-0238">DNA-binding</keyword>
<protein>
    <recommendedName>
        <fullName evidence="7">TCP domain-containing protein</fullName>
    </recommendedName>
</protein>
<dbReference type="InterPro" id="IPR005333">
    <property type="entry name" value="Transcription_factor_TCP"/>
</dbReference>
<name>A0A834HA19_RHOSS</name>
<evidence type="ECO:0000256" key="4">
    <source>
        <dbReference type="ARBA" id="ARBA00023163"/>
    </source>
</evidence>
<evidence type="ECO:0000256" key="2">
    <source>
        <dbReference type="ARBA" id="ARBA00023015"/>
    </source>
</evidence>
<dbReference type="GO" id="GO:0005634">
    <property type="term" value="C:nucleus"/>
    <property type="evidence" value="ECO:0007669"/>
    <property type="project" value="UniProtKB-SubCell"/>
</dbReference>
<dbReference type="PANTHER" id="PTHR31072:SF240">
    <property type="entry name" value="TRANSCRIPTION FACTOR TCP10"/>
    <property type="match status" value="1"/>
</dbReference>
<evidence type="ECO:0000256" key="5">
    <source>
        <dbReference type="ARBA" id="ARBA00023242"/>
    </source>
</evidence>
<dbReference type="PANTHER" id="PTHR31072">
    <property type="entry name" value="TRANSCRIPTION FACTOR TCP4-RELATED"/>
    <property type="match status" value="1"/>
</dbReference>
<dbReference type="GO" id="GO:0043565">
    <property type="term" value="F:sequence-specific DNA binding"/>
    <property type="evidence" value="ECO:0007669"/>
    <property type="project" value="TreeGrafter"/>
</dbReference>
<sequence length="288" mass="31859">MRLKSTRGERTDLQGGRILRFTGRKDRHSKICTAKGPKDRRLRLSAHTAIQFYDVQDRLGCDRPSEAIDWLMKEAKSAIDALESAGQNPEQEQGKTERFRYSGYGIGNQSQPHLNEEQQQLQPPINSFSFFLPSSSSGFRNEGNSNEFHHRLSAISPSEPPPQPPPICWSQAVESGNSQRMISWNSNSHPNLLDNTTNIAGQDQLFSRGGTLQSSFSPSFLALMNSPISNLGNYDQIPQVGPSSNPFSTGDGFPGYFVSHGIQGGEEKRKPVPNKTSPAASSLLHYQN</sequence>
<dbReference type="GO" id="GO:2000032">
    <property type="term" value="P:regulation of secondary shoot formation"/>
    <property type="evidence" value="ECO:0007669"/>
    <property type="project" value="TreeGrafter"/>
</dbReference>
<feature type="domain" description="TCP" evidence="7">
    <location>
        <begin position="24"/>
        <end position="82"/>
    </location>
</feature>
<evidence type="ECO:0000256" key="3">
    <source>
        <dbReference type="ARBA" id="ARBA00023125"/>
    </source>
</evidence>
<organism evidence="8 9">
    <name type="scientific">Rhododendron simsii</name>
    <name type="common">Sims's rhododendron</name>
    <dbReference type="NCBI Taxonomy" id="118357"/>
    <lineage>
        <taxon>Eukaryota</taxon>
        <taxon>Viridiplantae</taxon>
        <taxon>Streptophyta</taxon>
        <taxon>Embryophyta</taxon>
        <taxon>Tracheophyta</taxon>
        <taxon>Spermatophyta</taxon>
        <taxon>Magnoliopsida</taxon>
        <taxon>eudicotyledons</taxon>
        <taxon>Gunneridae</taxon>
        <taxon>Pentapetalae</taxon>
        <taxon>asterids</taxon>
        <taxon>Ericales</taxon>
        <taxon>Ericaceae</taxon>
        <taxon>Ericoideae</taxon>
        <taxon>Rhodoreae</taxon>
        <taxon>Rhododendron</taxon>
    </lineage>
</organism>
<dbReference type="PROSITE" id="PS51369">
    <property type="entry name" value="TCP"/>
    <property type="match status" value="1"/>
</dbReference>
<feature type="compositionally biased region" description="Polar residues" evidence="6">
    <location>
        <begin position="274"/>
        <end position="288"/>
    </location>
</feature>
<reference evidence="8" key="1">
    <citation type="submission" date="2019-11" db="EMBL/GenBank/DDBJ databases">
        <authorList>
            <person name="Liu Y."/>
            <person name="Hou J."/>
            <person name="Li T.-Q."/>
            <person name="Guan C.-H."/>
            <person name="Wu X."/>
            <person name="Wu H.-Z."/>
            <person name="Ling F."/>
            <person name="Zhang R."/>
            <person name="Shi X.-G."/>
            <person name="Ren J.-P."/>
            <person name="Chen E.-F."/>
            <person name="Sun J.-M."/>
        </authorList>
    </citation>
    <scope>NUCLEOTIDE SEQUENCE</scope>
    <source>
        <strain evidence="8">Adult_tree_wgs_1</strain>
        <tissue evidence="8">Leaves</tissue>
    </source>
</reference>
<dbReference type="GO" id="GO:0003700">
    <property type="term" value="F:DNA-binding transcription factor activity"/>
    <property type="evidence" value="ECO:0007669"/>
    <property type="project" value="InterPro"/>
</dbReference>
<dbReference type="AlphaFoldDB" id="A0A834HA19"/>
<keyword evidence="4" id="KW-0804">Transcription</keyword>